<dbReference type="Proteomes" id="UP001200557">
    <property type="component" value="Unassembled WGS sequence"/>
</dbReference>
<accession>A0ABS9CVA6</accession>
<comment type="caution">
    <text evidence="2">The sequence shown here is derived from an EMBL/GenBank/DDBJ whole genome shotgun (WGS) entry which is preliminary data.</text>
</comment>
<sequence>MNNFNKSDNGLIIFFNGIAVVIAYGMLGLSLYMSPDVPLATKGYWGIGILLLTLALVNFVKLRFDERLADDRISRVEEARNERLLAEYVGGEDHKDAA</sequence>
<dbReference type="EMBL" id="JAKGAQ010000002">
    <property type="protein sequence ID" value="MCF2870866.1"/>
    <property type="molecule type" value="Genomic_DNA"/>
</dbReference>
<keyword evidence="1" id="KW-0472">Membrane</keyword>
<proteinExistence type="predicted"/>
<name>A0ABS9CVA6_9RHOB</name>
<protein>
    <recommendedName>
        <fullName evidence="4">YiaAB two helix domain-containing protein</fullName>
    </recommendedName>
</protein>
<gene>
    <name evidence="2" type="ORF">L0664_07285</name>
</gene>
<evidence type="ECO:0000313" key="2">
    <source>
        <dbReference type="EMBL" id="MCF2870866.1"/>
    </source>
</evidence>
<feature type="transmembrane region" description="Helical" evidence="1">
    <location>
        <begin position="44"/>
        <end position="64"/>
    </location>
</feature>
<keyword evidence="1" id="KW-1133">Transmembrane helix</keyword>
<dbReference type="RefSeq" id="WP_235224994.1">
    <property type="nucleotide sequence ID" value="NZ_JAKGAQ010000002.1"/>
</dbReference>
<evidence type="ECO:0000313" key="3">
    <source>
        <dbReference type="Proteomes" id="UP001200557"/>
    </source>
</evidence>
<organism evidence="2 3">
    <name type="scientific">Octadecabacter dasysiphoniae</name>
    <dbReference type="NCBI Taxonomy" id="2909341"/>
    <lineage>
        <taxon>Bacteria</taxon>
        <taxon>Pseudomonadati</taxon>
        <taxon>Pseudomonadota</taxon>
        <taxon>Alphaproteobacteria</taxon>
        <taxon>Rhodobacterales</taxon>
        <taxon>Roseobacteraceae</taxon>
        <taxon>Octadecabacter</taxon>
    </lineage>
</organism>
<feature type="transmembrane region" description="Helical" evidence="1">
    <location>
        <begin position="12"/>
        <end position="32"/>
    </location>
</feature>
<reference evidence="2 3" key="1">
    <citation type="submission" date="2022-01" db="EMBL/GenBank/DDBJ databases">
        <title>Octadecabacter sp. nov., isolated from a marine alga.</title>
        <authorList>
            <person name="Jin M.S."/>
            <person name="Kim H.M."/>
            <person name="Han D.M."/>
            <person name="Jung J.J."/>
            <person name="Jeon C.O."/>
        </authorList>
    </citation>
    <scope>NUCLEOTIDE SEQUENCE [LARGE SCALE GENOMIC DNA]</scope>
    <source>
        <strain evidence="2 3">G9-8</strain>
    </source>
</reference>
<keyword evidence="3" id="KW-1185">Reference proteome</keyword>
<evidence type="ECO:0008006" key="4">
    <source>
        <dbReference type="Google" id="ProtNLM"/>
    </source>
</evidence>
<keyword evidence="1" id="KW-0812">Transmembrane</keyword>
<evidence type="ECO:0000256" key="1">
    <source>
        <dbReference type="SAM" id="Phobius"/>
    </source>
</evidence>